<evidence type="ECO:0000313" key="1">
    <source>
        <dbReference type="EMBL" id="PKU79526.1"/>
    </source>
</evidence>
<name>A0A2I0WV32_9ASPA</name>
<accession>A0A2I0WV32</accession>
<organism evidence="1 2">
    <name type="scientific">Dendrobium catenatum</name>
    <dbReference type="NCBI Taxonomy" id="906689"/>
    <lineage>
        <taxon>Eukaryota</taxon>
        <taxon>Viridiplantae</taxon>
        <taxon>Streptophyta</taxon>
        <taxon>Embryophyta</taxon>
        <taxon>Tracheophyta</taxon>
        <taxon>Spermatophyta</taxon>
        <taxon>Magnoliopsida</taxon>
        <taxon>Liliopsida</taxon>
        <taxon>Asparagales</taxon>
        <taxon>Orchidaceae</taxon>
        <taxon>Epidendroideae</taxon>
        <taxon>Malaxideae</taxon>
        <taxon>Dendrobiinae</taxon>
        <taxon>Dendrobium</taxon>
    </lineage>
</organism>
<proteinExistence type="predicted"/>
<reference evidence="1 2" key="1">
    <citation type="journal article" date="2016" name="Sci. Rep.">
        <title>The Dendrobium catenatum Lindl. genome sequence provides insights into polysaccharide synthase, floral development and adaptive evolution.</title>
        <authorList>
            <person name="Zhang G.Q."/>
            <person name="Xu Q."/>
            <person name="Bian C."/>
            <person name="Tsai W.C."/>
            <person name="Yeh C.M."/>
            <person name="Liu K.W."/>
            <person name="Yoshida K."/>
            <person name="Zhang L.S."/>
            <person name="Chang S.B."/>
            <person name="Chen F."/>
            <person name="Shi Y."/>
            <person name="Su Y.Y."/>
            <person name="Zhang Y.Q."/>
            <person name="Chen L.J."/>
            <person name="Yin Y."/>
            <person name="Lin M."/>
            <person name="Huang H."/>
            <person name="Deng H."/>
            <person name="Wang Z.W."/>
            <person name="Zhu S.L."/>
            <person name="Zhao X."/>
            <person name="Deng C."/>
            <person name="Niu S.C."/>
            <person name="Huang J."/>
            <person name="Wang M."/>
            <person name="Liu G.H."/>
            <person name="Yang H.J."/>
            <person name="Xiao X.J."/>
            <person name="Hsiao Y.Y."/>
            <person name="Wu W.L."/>
            <person name="Chen Y.Y."/>
            <person name="Mitsuda N."/>
            <person name="Ohme-Takagi M."/>
            <person name="Luo Y.B."/>
            <person name="Van de Peer Y."/>
            <person name="Liu Z.J."/>
        </authorList>
    </citation>
    <scope>NUCLEOTIDE SEQUENCE [LARGE SCALE GENOMIC DNA]</scope>
    <source>
        <tissue evidence="1">The whole plant</tissue>
    </source>
</reference>
<keyword evidence="2" id="KW-1185">Reference proteome</keyword>
<gene>
    <name evidence="1" type="ORF">MA16_Dca000872</name>
</gene>
<dbReference type="EMBL" id="KZ502442">
    <property type="protein sequence ID" value="PKU79526.1"/>
    <property type="molecule type" value="Genomic_DNA"/>
</dbReference>
<sequence length="70" mass="7949">MIPDNATHTSFGNLNRTISIQFNKRFIGLNPFHSTLPIDTNSNIMNPKVLSQELAVRKVLKRNKVDSNQL</sequence>
<dbReference type="AlphaFoldDB" id="A0A2I0WV32"/>
<dbReference type="Proteomes" id="UP000233837">
    <property type="component" value="Unassembled WGS sequence"/>
</dbReference>
<protein>
    <submittedName>
        <fullName evidence="1">Uncharacterized protein</fullName>
    </submittedName>
</protein>
<reference evidence="1 2" key="2">
    <citation type="journal article" date="2017" name="Nature">
        <title>The Apostasia genome and the evolution of orchids.</title>
        <authorList>
            <person name="Zhang G.Q."/>
            <person name="Liu K.W."/>
            <person name="Li Z."/>
            <person name="Lohaus R."/>
            <person name="Hsiao Y.Y."/>
            <person name="Niu S.C."/>
            <person name="Wang J.Y."/>
            <person name="Lin Y.C."/>
            <person name="Xu Q."/>
            <person name="Chen L.J."/>
            <person name="Yoshida K."/>
            <person name="Fujiwara S."/>
            <person name="Wang Z.W."/>
            <person name="Zhang Y.Q."/>
            <person name="Mitsuda N."/>
            <person name="Wang M."/>
            <person name="Liu G.H."/>
            <person name="Pecoraro L."/>
            <person name="Huang H.X."/>
            <person name="Xiao X.J."/>
            <person name="Lin M."/>
            <person name="Wu X.Y."/>
            <person name="Wu W.L."/>
            <person name="Chen Y.Y."/>
            <person name="Chang S.B."/>
            <person name="Sakamoto S."/>
            <person name="Ohme-Takagi M."/>
            <person name="Yagi M."/>
            <person name="Zeng S.J."/>
            <person name="Shen C.Y."/>
            <person name="Yeh C.M."/>
            <person name="Luo Y.B."/>
            <person name="Tsai W.C."/>
            <person name="Van de Peer Y."/>
            <person name="Liu Z.J."/>
        </authorList>
    </citation>
    <scope>NUCLEOTIDE SEQUENCE [LARGE SCALE GENOMIC DNA]</scope>
    <source>
        <tissue evidence="1">The whole plant</tissue>
    </source>
</reference>
<evidence type="ECO:0000313" key="2">
    <source>
        <dbReference type="Proteomes" id="UP000233837"/>
    </source>
</evidence>